<evidence type="ECO:0000256" key="2">
    <source>
        <dbReference type="SAM" id="MobiDB-lite"/>
    </source>
</evidence>
<dbReference type="EMBL" id="AP026560">
    <property type="protein sequence ID" value="BDP42623.1"/>
    <property type="molecule type" value="Genomic_DNA"/>
</dbReference>
<dbReference type="InterPro" id="IPR036388">
    <property type="entry name" value="WH-like_DNA-bd_sf"/>
</dbReference>
<reference evidence="3" key="1">
    <citation type="submission" date="2022-07" db="EMBL/GenBank/DDBJ databases">
        <title>Complete Genome Sequence of the Radioresistant Bacterium Deinococcus aetherius ST0316, Isolated from the Air Dust collected in Lower Stratosphere above Japan.</title>
        <authorList>
            <person name="Satoh K."/>
            <person name="Hagiwara K."/>
            <person name="Katsumata K."/>
            <person name="Kubo A."/>
            <person name="Yokobori S."/>
            <person name="Yamagishi A."/>
            <person name="Oono Y."/>
            <person name="Narumi I."/>
        </authorList>
    </citation>
    <scope>NUCLEOTIDE SEQUENCE</scope>
    <source>
        <strain evidence="3">ST0316</strain>
    </source>
</reference>
<dbReference type="Pfam" id="PF13412">
    <property type="entry name" value="HTH_24"/>
    <property type="match status" value="1"/>
</dbReference>
<evidence type="ECO:0008006" key="5">
    <source>
        <dbReference type="Google" id="ProtNLM"/>
    </source>
</evidence>
<organism evidence="3 4">
    <name type="scientific">Deinococcus aetherius</name>
    <dbReference type="NCBI Taxonomy" id="200252"/>
    <lineage>
        <taxon>Bacteria</taxon>
        <taxon>Thermotogati</taxon>
        <taxon>Deinococcota</taxon>
        <taxon>Deinococci</taxon>
        <taxon>Deinococcales</taxon>
        <taxon>Deinococcaceae</taxon>
        <taxon>Deinococcus</taxon>
    </lineage>
</organism>
<dbReference type="InterPro" id="IPR000600">
    <property type="entry name" value="ROK"/>
</dbReference>
<evidence type="ECO:0000313" key="3">
    <source>
        <dbReference type="EMBL" id="BDP42623.1"/>
    </source>
</evidence>
<comment type="similarity">
    <text evidence="1">Belongs to the ROK (NagC/XylR) family.</text>
</comment>
<dbReference type="CDD" id="cd23763">
    <property type="entry name" value="ASKHA_ATPase_ROK"/>
    <property type="match status" value="1"/>
</dbReference>
<evidence type="ECO:0000313" key="4">
    <source>
        <dbReference type="Proteomes" id="UP001064971"/>
    </source>
</evidence>
<dbReference type="PANTHER" id="PTHR18964:SF149">
    <property type="entry name" value="BIFUNCTIONAL UDP-N-ACETYLGLUCOSAMINE 2-EPIMERASE_N-ACETYLMANNOSAMINE KINASE"/>
    <property type="match status" value="1"/>
</dbReference>
<proteinExistence type="inferred from homology"/>
<protein>
    <recommendedName>
        <fullName evidence="5">ROK family transcriptional regulator</fullName>
    </recommendedName>
</protein>
<accession>A0ABN6RKS6</accession>
<dbReference type="Gene3D" id="1.10.10.10">
    <property type="entry name" value="Winged helix-like DNA-binding domain superfamily/Winged helix DNA-binding domain"/>
    <property type="match status" value="1"/>
</dbReference>
<dbReference type="InterPro" id="IPR043129">
    <property type="entry name" value="ATPase_NBD"/>
</dbReference>
<dbReference type="RefSeq" id="WP_264775310.1">
    <property type="nucleotide sequence ID" value="NZ_AP026560.1"/>
</dbReference>
<name>A0ABN6RKS6_9DEIO</name>
<dbReference type="Pfam" id="PF00480">
    <property type="entry name" value="ROK"/>
    <property type="match status" value="1"/>
</dbReference>
<dbReference type="SUPFAM" id="SSF46785">
    <property type="entry name" value="Winged helix' DNA-binding domain"/>
    <property type="match status" value="1"/>
</dbReference>
<sequence length="409" mass="42330">MLEGHNASRIRQQNLQAIVGSLRSSGTSSRAALAERLGLSRPTLTHALRELIAAELVVELDERQTVNATGRRRAVVALNAAAAHVLSVDIGGTKTALALHDLRGEICAEQVIPTPTANLTALTGAVRAGHRQLAGQHGLAAEPIALAAGVPGVVRPDGRIDNVPNLPILHGAPLGEALAGLFAGVAPGNVTVENDVNLAAVGERLYGVARDLDHFAYLALGTGLGAGVFSGGRLLRGAQGYAGELGEWRLQRTESRSLESELSGEALRLSAAGRGWPAATTFEIVAAALRGERAALEAVFDLLDRLAHASAQLHTLLDLQAVVLGGGLGAALLARWPGELHAALHRHHPRPPTLLASALNEHATLHGGAAWAVTRAWDHLAAVRLAAPRAAPPRRPGPAALSSTLGGQV</sequence>
<keyword evidence="4" id="KW-1185">Reference proteome</keyword>
<dbReference type="SUPFAM" id="SSF53067">
    <property type="entry name" value="Actin-like ATPase domain"/>
    <property type="match status" value="1"/>
</dbReference>
<gene>
    <name evidence="3" type="ORF">DAETH_25920</name>
</gene>
<dbReference type="Gene3D" id="3.30.420.40">
    <property type="match status" value="2"/>
</dbReference>
<feature type="region of interest" description="Disordered" evidence="2">
    <location>
        <begin position="389"/>
        <end position="409"/>
    </location>
</feature>
<dbReference type="Proteomes" id="UP001064971">
    <property type="component" value="Chromosome"/>
</dbReference>
<dbReference type="PANTHER" id="PTHR18964">
    <property type="entry name" value="ROK (REPRESSOR, ORF, KINASE) FAMILY"/>
    <property type="match status" value="1"/>
</dbReference>
<evidence type="ECO:0000256" key="1">
    <source>
        <dbReference type="ARBA" id="ARBA00006479"/>
    </source>
</evidence>
<dbReference type="InterPro" id="IPR036390">
    <property type="entry name" value="WH_DNA-bd_sf"/>
</dbReference>